<evidence type="ECO:0000313" key="2">
    <source>
        <dbReference type="EMBL" id="VVA99556.1"/>
    </source>
</evidence>
<keyword evidence="3" id="KW-1185">Reference proteome</keyword>
<dbReference type="AlphaFoldDB" id="A0A565BFC7"/>
<accession>A0A565BFC7</accession>
<evidence type="ECO:0000259" key="1">
    <source>
        <dbReference type="Pfam" id="PF13966"/>
    </source>
</evidence>
<dbReference type="Pfam" id="PF13966">
    <property type="entry name" value="zf-RVT"/>
    <property type="match status" value="1"/>
</dbReference>
<protein>
    <recommendedName>
        <fullName evidence="1">Reverse transcriptase zinc-binding domain-containing protein</fullName>
    </recommendedName>
</protein>
<evidence type="ECO:0000313" key="3">
    <source>
        <dbReference type="Proteomes" id="UP000489600"/>
    </source>
</evidence>
<dbReference type="EMBL" id="CABITT030000003">
    <property type="protein sequence ID" value="VVA99556.1"/>
    <property type="molecule type" value="Genomic_DNA"/>
</dbReference>
<gene>
    <name evidence="2" type="ORF">ANE_LOCUS10001</name>
</gene>
<dbReference type="OrthoDB" id="1113780at2759"/>
<dbReference type="InterPro" id="IPR026960">
    <property type="entry name" value="RVT-Znf"/>
</dbReference>
<sequence length="123" mass="13867">MATYKKWCVHNNKWLRSESQRATVGVLPVGEQLTRHGIGGSTNCIRCGNIETVEHVLLHCTWAKKIWDIAPISPLRWTTNMSILEFLAEARRAPVLPPTGISNATLAAWICWNIWTARVEDST</sequence>
<feature type="domain" description="Reverse transcriptase zinc-binding" evidence="1">
    <location>
        <begin position="23"/>
        <end position="67"/>
    </location>
</feature>
<reference evidence="2" key="1">
    <citation type="submission" date="2019-07" db="EMBL/GenBank/DDBJ databases">
        <authorList>
            <person name="Dittberner H."/>
        </authorList>
    </citation>
    <scope>NUCLEOTIDE SEQUENCE [LARGE SCALE GENOMIC DNA]</scope>
</reference>
<name>A0A565BFC7_9BRAS</name>
<organism evidence="2 3">
    <name type="scientific">Arabis nemorensis</name>
    <dbReference type="NCBI Taxonomy" id="586526"/>
    <lineage>
        <taxon>Eukaryota</taxon>
        <taxon>Viridiplantae</taxon>
        <taxon>Streptophyta</taxon>
        <taxon>Embryophyta</taxon>
        <taxon>Tracheophyta</taxon>
        <taxon>Spermatophyta</taxon>
        <taxon>Magnoliopsida</taxon>
        <taxon>eudicotyledons</taxon>
        <taxon>Gunneridae</taxon>
        <taxon>Pentapetalae</taxon>
        <taxon>rosids</taxon>
        <taxon>malvids</taxon>
        <taxon>Brassicales</taxon>
        <taxon>Brassicaceae</taxon>
        <taxon>Arabideae</taxon>
        <taxon>Arabis</taxon>
    </lineage>
</organism>
<dbReference type="Proteomes" id="UP000489600">
    <property type="component" value="Unassembled WGS sequence"/>
</dbReference>
<comment type="caution">
    <text evidence="2">The sequence shown here is derived from an EMBL/GenBank/DDBJ whole genome shotgun (WGS) entry which is preliminary data.</text>
</comment>
<proteinExistence type="predicted"/>